<reference evidence="3" key="1">
    <citation type="submission" date="2024-06" db="EMBL/GenBank/DDBJ databases">
        <title>Kribbella sp. strain HUAS MG21 genome sequences.</title>
        <authorList>
            <person name="Mo P."/>
        </authorList>
    </citation>
    <scope>NUCLEOTIDE SEQUENCE</scope>
    <source>
        <strain evidence="3">HUAS MG21</strain>
    </source>
</reference>
<dbReference type="EMBL" id="CP158165">
    <property type="protein sequence ID" value="XBV28812.1"/>
    <property type="molecule type" value="Genomic_DNA"/>
</dbReference>
<evidence type="ECO:0000256" key="2">
    <source>
        <dbReference type="SAM" id="SignalP"/>
    </source>
</evidence>
<feature type="region of interest" description="Disordered" evidence="1">
    <location>
        <begin position="22"/>
        <end position="41"/>
    </location>
</feature>
<dbReference type="RefSeq" id="WP_350281559.1">
    <property type="nucleotide sequence ID" value="NZ_CP158165.1"/>
</dbReference>
<evidence type="ECO:0000313" key="3">
    <source>
        <dbReference type="EMBL" id="XBV28812.1"/>
    </source>
</evidence>
<proteinExistence type="predicted"/>
<name>A0AAU7TQ21_9ACTN</name>
<accession>A0AAU7TQ21</accession>
<dbReference type="AlphaFoldDB" id="A0AAU7TQ21"/>
<organism evidence="3">
    <name type="scientific">Kribbella sp. HUAS MG21</name>
    <dbReference type="NCBI Taxonomy" id="3160966"/>
    <lineage>
        <taxon>Bacteria</taxon>
        <taxon>Bacillati</taxon>
        <taxon>Actinomycetota</taxon>
        <taxon>Actinomycetes</taxon>
        <taxon>Propionibacteriales</taxon>
        <taxon>Kribbellaceae</taxon>
        <taxon>Kribbella</taxon>
    </lineage>
</organism>
<sequence length="69" mass="6894">MRKLLLPALTAVTLVGSLILPGSATQPPSGPSTQPATGVSVAPGTITARRVPSPVLGEDIAYNVYLPGG</sequence>
<keyword evidence="2" id="KW-0732">Signal</keyword>
<gene>
    <name evidence="3" type="ORF">ABN611_20735</name>
</gene>
<feature type="compositionally biased region" description="Polar residues" evidence="1">
    <location>
        <begin position="23"/>
        <end position="37"/>
    </location>
</feature>
<feature type="chain" id="PRO_5043582814" evidence="2">
    <location>
        <begin position="25"/>
        <end position="69"/>
    </location>
</feature>
<evidence type="ECO:0000256" key="1">
    <source>
        <dbReference type="SAM" id="MobiDB-lite"/>
    </source>
</evidence>
<feature type="signal peptide" evidence="2">
    <location>
        <begin position="1"/>
        <end position="24"/>
    </location>
</feature>
<protein>
    <submittedName>
        <fullName evidence="3">Uncharacterized protein</fullName>
    </submittedName>
</protein>